<feature type="compositionally biased region" description="Low complexity" evidence="3">
    <location>
        <begin position="60"/>
        <end position="79"/>
    </location>
</feature>
<keyword evidence="4" id="KW-0732">Signal</keyword>
<keyword evidence="8" id="KW-1185">Reference proteome</keyword>
<keyword evidence="2" id="KW-0964">Secreted</keyword>
<dbReference type="Proteomes" id="UP000335636">
    <property type="component" value="Unassembled WGS sequence"/>
</dbReference>
<evidence type="ECO:0000259" key="5">
    <source>
        <dbReference type="PROSITE" id="PS50871"/>
    </source>
</evidence>
<dbReference type="EMBL" id="CABDUW010000013">
    <property type="protein sequence ID" value="VTJ52035.1"/>
    <property type="molecule type" value="Genomic_DNA"/>
</dbReference>
<dbReference type="Pfam" id="PF00386">
    <property type="entry name" value="C1q"/>
    <property type="match status" value="1"/>
</dbReference>
<dbReference type="PANTHER" id="PTHR15427">
    <property type="entry name" value="EMILIN ELASTIN MICROFIBRIL INTERFACE-LOCATED PROTEIN ELASTIN MICROFIBRIL INTERFACER"/>
    <property type="match status" value="1"/>
</dbReference>
<dbReference type="InterPro" id="IPR050392">
    <property type="entry name" value="Collagen/C1q_domain"/>
</dbReference>
<dbReference type="GO" id="GO:0005576">
    <property type="term" value="C:extracellular region"/>
    <property type="evidence" value="ECO:0007669"/>
    <property type="project" value="UniProtKB-SubCell"/>
</dbReference>
<gene>
    <name evidence="6" type="ORF">GHT09_006439</name>
    <name evidence="7" type="ORF">MONAX_5E046002</name>
</gene>
<protein>
    <submittedName>
        <fullName evidence="6">Hibernation-associated plasma protein HP-25-like</fullName>
    </submittedName>
</protein>
<comment type="subcellular location">
    <subcellularLocation>
        <location evidence="1">Secreted</location>
    </subcellularLocation>
</comment>
<evidence type="ECO:0000256" key="1">
    <source>
        <dbReference type="ARBA" id="ARBA00004613"/>
    </source>
</evidence>
<feature type="signal peptide" evidence="4">
    <location>
        <begin position="1"/>
        <end position="28"/>
    </location>
</feature>
<evidence type="ECO:0000256" key="2">
    <source>
        <dbReference type="ARBA" id="ARBA00022525"/>
    </source>
</evidence>
<dbReference type="AlphaFoldDB" id="A0A5E4A4V7"/>
<evidence type="ECO:0000256" key="3">
    <source>
        <dbReference type="SAM" id="MobiDB-lite"/>
    </source>
</evidence>
<dbReference type="Gene3D" id="2.60.120.40">
    <property type="match status" value="1"/>
</dbReference>
<evidence type="ECO:0000313" key="7">
    <source>
        <dbReference type="EMBL" id="VTJ52035.1"/>
    </source>
</evidence>
<evidence type="ECO:0000256" key="4">
    <source>
        <dbReference type="SAM" id="SignalP"/>
    </source>
</evidence>
<dbReference type="PANTHER" id="PTHR15427:SF35">
    <property type="entry name" value="PROTEIN HP-25 HOMOLOG 1"/>
    <property type="match status" value="1"/>
</dbReference>
<accession>A0A5E4A4V7</accession>
<feature type="domain" description="C1q" evidence="5">
    <location>
        <begin position="85"/>
        <end position="215"/>
    </location>
</feature>
<reference evidence="6" key="2">
    <citation type="submission" date="2020-08" db="EMBL/GenBank/DDBJ databases">
        <authorList>
            <person name="Shumante A."/>
            <person name="Zimin A.V."/>
            <person name="Puiu D."/>
            <person name="Salzberg S.L."/>
        </authorList>
    </citation>
    <scope>NUCLEOTIDE SEQUENCE</scope>
    <source>
        <strain evidence="6">WC2-LM</strain>
        <tissue evidence="6">Liver</tissue>
    </source>
</reference>
<dbReference type="PROSITE" id="PS50871">
    <property type="entry name" value="C1Q"/>
    <property type="match status" value="1"/>
</dbReference>
<name>A0A5E4A4V7_MARMO</name>
<feature type="region of interest" description="Disordered" evidence="3">
    <location>
        <begin position="32"/>
        <end position="88"/>
    </location>
</feature>
<evidence type="ECO:0000313" key="8">
    <source>
        <dbReference type="Proteomes" id="UP000335636"/>
    </source>
</evidence>
<dbReference type="InterPro" id="IPR008983">
    <property type="entry name" value="Tumour_necrosis_fac-like_dom"/>
</dbReference>
<feature type="compositionally biased region" description="Pro residues" evidence="3">
    <location>
        <begin position="41"/>
        <end position="59"/>
    </location>
</feature>
<dbReference type="EMBL" id="WJEC01008018">
    <property type="protein sequence ID" value="KAF7464602.1"/>
    <property type="molecule type" value="Genomic_DNA"/>
</dbReference>
<dbReference type="PRINTS" id="PR00007">
    <property type="entry name" value="COMPLEMNTC1Q"/>
</dbReference>
<dbReference type="Proteomes" id="UP000662637">
    <property type="component" value="Unassembled WGS sequence"/>
</dbReference>
<reference evidence="7 8" key="1">
    <citation type="submission" date="2019-04" db="EMBL/GenBank/DDBJ databases">
        <authorList>
            <person name="Alioto T."/>
            <person name="Alioto T."/>
        </authorList>
    </citation>
    <scope>NUCLEOTIDE SEQUENCE [LARGE SCALE GENOMIC DNA]</scope>
</reference>
<dbReference type="SUPFAM" id="SSF49842">
    <property type="entry name" value="TNF-like"/>
    <property type="match status" value="1"/>
</dbReference>
<evidence type="ECO:0000313" key="6">
    <source>
        <dbReference type="EMBL" id="KAF7464601.1"/>
    </source>
</evidence>
<proteinExistence type="predicted"/>
<dbReference type="EMBL" id="WJEC01008018">
    <property type="protein sequence ID" value="KAF7464601.1"/>
    <property type="molecule type" value="Genomic_DNA"/>
</dbReference>
<organism evidence="7 8">
    <name type="scientific">Marmota monax</name>
    <name type="common">Woodchuck</name>
    <dbReference type="NCBI Taxonomy" id="9995"/>
    <lineage>
        <taxon>Eukaryota</taxon>
        <taxon>Metazoa</taxon>
        <taxon>Chordata</taxon>
        <taxon>Craniata</taxon>
        <taxon>Vertebrata</taxon>
        <taxon>Euteleostomi</taxon>
        <taxon>Mammalia</taxon>
        <taxon>Eutheria</taxon>
        <taxon>Euarchontoglires</taxon>
        <taxon>Glires</taxon>
        <taxon>Rodentia</taxon>
        <taxon>Sciuromorpha</taxon>
        <taxon>Sciuridae</taxon>
        <taxon>Xerinae</taxon>
        <taxon>Marmotini</taxon>
        <taxon>Marmota</taxon>
    </lineage>
</organism>
<dbReference type="SMART" id="SM00110">
    <property type="entry name" value="C1Q"/>
    <property type="match status" value="1"/>
</dbReference>
<feature type="chain" id="PRO_5033478590" evidence="4">
    <location>
        <begin position="29"/>
        <end position="215"/>
    </location>
</feature>
<dbReference type="InterPro" id="IPR001073">
    <property type="entry name" value="C1q_dom"/>
</dbReference>
<sequence>MPQQRGGALSRRAAGVWILVMALTSALADLNNKGNSEPCEPQGPPGPPGIPGFPGPVGPPGLRGLPGLPGMHGLQGPPGDVEKCPSPPKSAFAVKLSERPPELFQPIVFKESLYNQEGHYNMTTGQFSCTNPGVYNFGFDIGLFQSSVKISLMRNGIQIREKQAQASDGYRYATGTVIVALEKGDKVWLESKLSGTESEKGITQMVFFGYLLYRN</sequence>